<keyword evidence="5" id="KW-1133">Transmembrane helix</keyword>
<dbReference type="Pfam" id="PF00672">
    <property type="entry name" value="HAMP"/>
    <property type="match status" value="1"/>
</dbReference>
<evidence type="ECO:0000256" key="4">
    <source>
        <dbReference type="SAM" id="Coils"/>
    </source>
</evidence>
<keyword evidence="5" id="KW-0812">Transmembrane</keyword>
<dbReference type="Gene3D" id="3.30.450.20">
    <property type="entry name" value="PAS domain"/>
    <property type="match status" value="1"/>
</dbReference>
<dbReference type="PROSITE" id="PS50111">
    <property type="entry name" value="CHEMOTAXIS_TRANSDUC_2"/>
    <property type="match status" value="1"/>
</dbReference>
<dbReference type="CDD" id="cd06225">
    <property type="entry name" value="HAMP"/>
    <property type="match status" value="1"/>
</dbReference>
<dbReference type="SMART" id="SM00304">
    <property type="entry name" value="HAMP"/>
    <property type="match status" value="2"/>
</dbReference>
<comment type="similarity">
    <text evidence="2">Belongs to the methyl-accepting chemotaxis (MCP) protein family.</text>
</comment>
<dbReference type="PANTHER" id="PTHR32089">
    <property type="entry name" value="METHYL-ACCEPTING CHEMOTAXIS PROTEIN MCPB"/>
    <property type="match status" value="1"/>
</dbReference>
<keyword evidence="9" id="KW-1185">Reference proteome</keyword>
<dbReference type="Gene3D" id="1.10.287.950">
    <property type="entry name" value="Methyl-accepting chemotaxis protein"/>
    <property type="match status" value="1"/>
</dbReference>
<evidence type="ECO:0000259" key="7">
    <source>
        <dbReference type="PROSITE" id="PS50885"/>
    </source>
</evidence>
<keyword evidence="5" id="KW-0472">Membrane</keyword>
<dbReference type="PROSITE" id="PS50885">
    <property type="entry name" value="HAMP"/>
    <property type="match status" value="2"/>
</dbReference>
<dbReference type="Pfam" id="PF00015">
    <property type="entry name" value="MCPsignal"/>
    <property type="match status" value="1"/>
</dbReference>
<dbReference type="OrthoDB" id="1109395at2"/>
<dbReference type="Gene3D" id="1.20.120.1530">
    <property type="match status" value="1"/>
</dbReference>
<dbReference type="AlphaFoldDB" id="A0A239H1N7"/>
<name>A0A239H1N7_EKHLU</name>
<keyword evidence="1 3" id="KW-0807">Transducer</keyword>
<evidence type="ECO:0000259" key="6">
    <source>
        <dbReference type="PROSITE" id="PS50111"/>
    </source>
</evidence>
<evidence type="ECO:0000256" key="3">
    <source>
        <dbReference type="PROSITE-ProRule" id="PRU00284"/>
    </source>
</evidence>
<dbReference type="InterPro" id="IPR004089">
    <property type="entry name" value="MCPsignal_dom"/>
</dbReference>
<evidence type="ECO:0000313" key="8">
    <source>
        <dbReference type="EMBL" id="SNS75300.1"/>
    </source>
</evidence>
<accession>A0A239H1N7</accession>
<gene>
    <name evidence="8" type="ORF">SAMN05421640_1105</name>
</gene>
<dbReference type="SUPFAM" id="SSF158472">
    <property type="entry name" value="HAMP domain-like"/>
    <property type="match status" value="1"/>
</dbReference>
<evidence type="ECO:0000256" key="5">
    <source>
        <dbReference type="SAM" id="Phobius"/>
    </source>
</evidence>
<protein>
    <submittedName>
        <fullName evidence="8">Methyl-accepting chemotaxis sensory transducer with Cache sensor</fullName>
    </submittedName>
</protein>
<keyword evidence="4" id="KW-0175">Coiled coil</keyword>
<dbReference type="InterPro" id="IPR003660">
    <property type="entry name" value="HAMP_dom"/>
</dbReference>
<reference evidence="8 9" key="1">
    <citation type="submission" date="2017-06" db="EMBL/GenBank/DDBJ databases">
        <authorList>
            <person name="Kim H.J."/>
            <person name="Triplett B.A."/>
        </authorList>
    </citation>
    <scope>NUCLEOTIDE SEQUENCE [LARGE SCALE GENOMIC DNA]</scope>
    <source>
        <strain evidence="8 9">DSM 19307</strain>
    </source>
</reference>
<evidence type="ECO:0000256" key="2">
    <source>
        <dbReference type="ARBA" id="ARBA00029447"/>
    </source>
</evidence>
<feature type="domain" description="Methyl-accepting transducer" evidence="6">
    <location>
        <begin position="550"/>
        <end position="786"/>
    </location>
</feature>
<feature type="domain" description="HAMP" evidence="7">
    <location>
        <begin position="479"/>
        <end position="531"/>
    </location>
</feature>
<feature type="coiled-coil region" evidence="4">
    <location>
        <begin position="505"/>
        <end position="536"/>
    </location>
</feature>
<feature type="transmembrane region" description="Helical" evidence="5">
    <location>
        <begin position="12"/>
        <end position="32"/>
    </location>
</feature>
<dbReference type="PANTHER" id="PTHR32089:SF112">
    <property type="entry name" value="LYSOZYME-LIKE PROTEIN-RELATED"/>
    <property type="match status" value="1"/>
</dbReference>
<dbReference type="EMBL" id="FZPD01000002">
    <property type="protein sequence ID" value="SNS75300.1"/>
    <property type="molecule type" value="Genomic_DNA"/>
</dbReference>
<evidence type="ECO:0000256" key="1">
    <source>
        <dbReference type="ARBA" id="ARBA00023224"/>
    </source>
</evidence>
<dbReference type="GO" id="GO:0016020">
    <property type="term" value="C:membrane"/>
    <property type="evidence" value="ECO:0007669"/>
    <property type="project" value="InterPro"/>
</dbReference>
<dbReference type="SMART" id="SM00283">
    <property type="entry name" value="MA"/>
    <property type="match status" value="1"/>
</dbReference>
<dbReference type="SUPFAM" id="SSF58104">
    <property type="entry name" value="Methyl-accepting chemotaxis protein (MCP) signaling domain"/>
    <property type="match status" value="1"/>
</dbReference>
<evidence type="ECO:0000313" key="9">
    <source>
        <dbReference type="Proteomes" id="UP000198393"/>
    </source>
</evidence>
<feature type="domain" description="HAMP" evidence="7">
    <location>
        <begin position="346"/>
        <end position="400"/>
    </location>
</feature>
<dbReference type="RefSeq" id="WP_089355866.1">
    <property type="nucleotide sequence ID" value="NZ_FZPD01000002.1"/>
</dbReference>
<dbReference type="GO" id="GO:0007165">
    <property type="term" value="P:signal transduction"/>
    <property type="evidence" value="ECO:0007669"/>
    <property type="project" value="UniProtKB-KW"/>
</dbReference>
<dbReference type="CDD" id="cd11386">
    <property type="entry name" value="MCP_signal"/>
    <property type="match status" value="1"/>
</dbReference>
<sequence length="841" mass="92543">MLKNFTIRRKMMLFILGLTVIIYVVTLGYISYNLRNNAISEAEKLADSYAKQKANEIKVIIDEDLAVSRIMAVAVEEYTLLPDDQRNKLRKSLLDKVLVMYPKYDATWMSWQLEFIDPNWDKSYGRERFNSYMDGGEVKSSLELAELDGRKASSIYERFKAEDDLKELLSEPYWYLDYDYSSNTRDSLLGISPTVRFEVDGKFAGVIGTDMSVDDFQGISEVDFYENAYALLVSGGGVITAHKNAGLFNKQMDTLNIIKKSPVNVSEKMQEGKPFSYRTHDDSLDDDVYVSFANIPVGRSNESWWAVFVVPVSEITAPFNATFRLTLIIGLIGLVFLTYTIWKLANRITDSLDESNSLLKNLAKGVLDNSLVIKNISGDELGEIAHSVNILLAELRKKANFSREIGEGNLNADFEVAGENDVLGASLIMMRNNLRSVIDETNNVVQHAEGEGDLKSRMNSDNKSGAWRELSISINSLLESVSKPFIILNEMANRMAEGDLTVRYTEEAKGDILQLAENLNKALNNLDELLDGIVKNANIIGDSSMEMLSASEEMNTNTGEIASAIAEMSSGAQNQVSKVDESSNLVESIQRAASSMSVQADEINVAAHKVSESSETGLKMVNKVGFSMKDIKAFANDTNESIQVLTERSKEITRVLGIITDIAAQTNLLALNAAIEAAQAGDAGRGFAVVAEEIRKLAEDSRNSAREIEKLITDVQNDTATAAKVIEVMNESILGGESASNDASEAFREIASSSNQNLEISKQILDATKEQMDSIKNVVSITEGIVVIAEETAAGTEQVASSATELSAGMESYTQRSEEVTEIAKTLKDKVGMFKLSQKGD</sequence>
<dbReference type="Proteomes" id="UP000198393">
    <property type="component" value="Unassembled WGS sequence"/>
</dbReference>
<proteinExistence type="inferred from homology"/>
<dbReference type="Pfam" id="PF18947">
    <property type="entry name" value="HAMP_2"/>
    <property type="match status" value="1"/>
</dbReference>
<organism evidence="8 9">
    <name type="scientific">Ekhidna lutea</name>
    <dbReference type="NCBI Taxonomy" id="447679"/>
    <lineage>
        <taxon>Bacteria</taxon>
        <taxon>Pseudomonadati</taxon>
        <taxon>Bacteroidota</taxon>
        <taxon>Cytophagia</taxon>
        <taxon>Cytophagales</taxon>
        <taxon>Reichenbachiellaceae</taxon>
        <taxon>Ekhidna</taxon>
    </lineage>
</organism>